<dbReference type="CDD" id="cd01092">
    <property type="entry name" value="APP-like"/>
    <property type="match status" value="1"/>
</dbReference>
<name>A0AAE0T625_9BIVA</name>
<dbReference type="SUPFAM" id="SSF55920">
    <property type="entry name" value="Creatinase/aminopeptidase"/>
    <property type="match status" value="1"/>
</dbReference>
<evidence type="ECO:0000256" key="12">
    <source>
        <dbReference type="SAM" id="Phobius"/>
    </source>
</evidence>
<dbReference type="InterPro" id="IPR029063">
    <property type="entry name" value="SAM-dependent_MTases_sf"/>
</dbReference>
<evidence type="ECO:0000259" key="15">
    <source>
        <dbReference type="Pfam" id="PF01555"/>
    </source>
</evidence>
<keyword evidence="5" id="KW-0949">S-adenosyl-L-methionine</keyword>
<evidence type="ECO:0000256" key="11">
    <source>
        <dbReference type="RuleBase" id="RU000590"/>
    </source>
</evidence>
<feature type="transmembrane region" description="Helical" evidence="12">
    <location>
        <begin position="293"/>
        <end position="317"/>
    </location>
</feature>
<feature type="domain" description="VTT" evidence="16">
    <location>
        <begin position="317"/>
        <end position="442"/>
    </location>
</feature>
<dbReference type="GO" id="GO:0004177">
    <property type="term" value="F:aminopeptidase activity"/>
    <property type="evidence" value="ECO:0007669"/>
    <property type="project" value="UniProtKB-ARBA"/>
</dbReference>
<dbReference type="Pfam" id="PF01555">
    <property type="entry name" value="N6_N4_Mtase"/>
    <property type="match status" value="1"/>
</dbReference>
<dbReference type="GO" id="GO:0015667">
    <property type="term" value="F:site-specific DNA-methyltransferase (cytosine-N4-specific) activity"/>
    <property type="evidence" value="ECO:0007669"/>
    <property type="project" value="UniProtKB-EC"/>
</dbReference>
<keyword evidence="7" id="KW-0680">Restriction system</keyword>
<reference evidence="17" key="3">
    <citation type="submission" date="2023-05" db="EMBL/GenBank/DDBJ databases">
        <authorList>
            <person name="Smith C.H."/>
        </authorList>
    </citation>
    <scope>NUCLEOTIDE SEQUENCE</scope>
    <source>
        <strain evidence="17">CHS0354</strain>
        <tissue evidence="17">Mantle</tissue>
    </source>
</reference>
<gene>
    <name evidence="17" type="ORF">CHS0354_001965</name>
</gene>
<dbReference type="Pfam" id="PF09335">
    <property type="entry name" value="VTT_dom"/>
    <property type="match status" value="1"/>
</dbReference>
<dbReference type="PRINTS" id="PR00508">
    <property type="entry name" value="S21N4MTFRASE"/>
</dbReference>
<keyword evidence="9" id="KW-0238">DNA-binding</keyword>
<evidence type="ECO:0000256" key="10">
    <source>
        <dbReference type="ARBA" id="ARBA00049120"/>
    </source>
</evidence>
<keyword evidence="6 11" id="KW-0479">Metal-binding</keyword>
<dbReference type="InterPro" id="IPR032816">
    <property type="entry name" value="VTT_dom"/>
</dbReference>
<feature type="domain" description="Peptidase M24" evidence="13">
    <location>
        <begin position="620"/>
        <end position="821"/>
    </location>
</feature>
<dbReference type="InterPro" id="IPR036005">
    <property type="entry name" value="Creatinase/aminopeptidase-like"/>
</dbReference>
<evidence type="ECO:0000256" key="7">
    <source>
        <dbReference type="ARBA" id="ARBA00022747"/>
    </source>
</evidence>
<reference evidence="17" key="2">
    <citation type="journal article" date="2021" name="Genome Biol. Evol.">
        <title>Developing a high-quality reference genome for a parasitic bivalve with doubly uniparental inheritance (Bivalvia: Unionida).</title>
        <authorList>
            <person name="Smith C.H."/>
        </authorList>
    </citation>
    <scope>NUCLEOTIDE SEQUENCE</scope>
    <source>
        <strain evidence="17">CHS0354</strain>
        <tissue evidence="17">Mantle</tissue>
    </source>
</reference>
<dbReference type="Gene3D" id="3.90.230.10">
    <property type="entry name" value="Creatinase/methionine aminopeptidase superfamily"/>
    <property type="match status" value="1"/>
</dbReference>
<evidence type="ECO:0000313" key="18">
    <source>
        <dbReference type="Proteomes" id="UP001195483"/>
    </source>
</evidence>
<dbReference type="PANTHER" id="PTHR46112:SF9">
    <property type="entry name" value="XAA-PRO AMINOPEPTIDASE"/>
    <property type="match status" value="1"/>
</dbReference>
<evidence type="ECO:0000256" key="5">
    <source>
        <dbReference type="ARBA" id="ARBA00022691"/>
    </source>
</evidence>
<dbReference type="PROSITE" id="PS00491">
    <property type="entry name" value="PROLINE_PEPTIDASE"/>
    <property type="match status" value="1"/>
</dbReference>
<dbReference type="NCBIfam" id="NF008102">
    <property type="entry name" value="PRK10847.1"/>
    <property type="match status" value="1"/>
</dbReference>
<evidence type="ECO:0000256" key="2">
    <source>
        <dbReference type="ARBA" id="ARBA00012185"/>
    </source>
</evidence>
<comment type="similarity">
    <text evidence="11">Belongs to the peptidase M24B family.</text>
</comment>
<dbReference type="InterPro" id="IPR000587">
    <property type="entry name" value="Creatinase_N"/>
</dbReference>
<dbReference type="GO" id="GO:0009307">
    <property type="term" value="P:DNA restriction-modification system"/>
    <property type="evidence" value="ECO:0007669"/>
    <property type="project" value="UniProtKB-KW"/>
</dbReference>
<comment type="catalytic activity">
    <reaction evidence="10">
        <text>a 2'-deoxycytidine in DNA + S-adenosyl-L-methionine = an N(4)-methyl-2'-deoxycytidine in DNA + S-adenosyl-L-homocysteine + H(+)</text>
        <dbReference type="Rhea" id="RHEA:16857"/>
        <dbReference type="Rhea" id="RHEA-COMP:11369"/>
        <dbReference type="Rhea" id="RHEA-COMP:13674"/>
        <dbReference type="ChEBI" id="CHEBI:15378"/>
        <dbReference type="ChEBI" id="CHEBI:57856"/>
        <dbReference type="ChEBI" id="CHEBI:59789"/>
        <dbReference type="ChEBI" id="CHEBI:85452"/>
        <dbReference type="ChEBI" id="CHEBI:137933"/>
        <dbReference type="EC" id="2.1.1.113"/>
    </reaction>
</comment>
<dbReference type="InterPro" id="IPR000994">
    <property type="entry name" value="Pept_M24"/>
</dbReference>
<evidence type="ECO:0000313" key="17">
    <source>
        <dbReference type="EMBL" id="KAK3604158.1"/>
    </source>
</evidence>
<evidence type="ECO:0000259" key="14">
    <source>
        <dbReference type="Pfam" id="PF01321"/>
    </source>
</evidence>
<dbReference type="Gene3D" id="3.40.50.150">
    <property type="entry name" value="Vaccinia Virus protein VP39"/>
    <property type="match status" value="1"/>
</dbReference>
<dbReference type="SUPFAM" id="SSF53335">
    <property type="entry name" value="S-adenosyl-L-methionine-dependent methyltransferases"/>
    <property type="match status" value="1"/>
</dbReference>
<keyword evidence="18" id="KW-1185">Reference proteome</keyword>
<dbReference type="SUPFAM" id="SSF53092">
    <property type="entry name" value="Creatinase/prolidase N-terminal domain"/>
    <property type="match status" value="1"/>
</dbReference>
<keyword evidence="4" id="KW-0808">Transferase</keyword>
<dbReference type="Pfam" id="PF00557">
    <property type="entry name" value="Peptidase_M24"/>
    <property type="match status" value="1"/>
</dbReference>
<evidence type="ECO:0000259" key="13">
    <source>
        <dbReference type="Pfam" id="PF00557"/>
    </source>
</evidence>
<dbReference type="InterPro" id="IPR017985">
    <property type="entry name" value="MeTrfase_CN4_CS"/>
</dbReference>
<feature type="domain" description="Creatinase N-terminal" evidence="14">
    <location>
        <begin position="482"/>
        <end position="612"/>
    </location>
</feature>
<dbReference type="Pfam" id="PF01321">
    <property type="entry name" value="Creatinase_N"/>
    <property type="match status" value="1"/>
</dbReference>
<evidence type="ECO:0000256" key="4">
    <source>
        <dbReference type="ARBA" id="ARBA00022679"/>
    </source>
</evidence>
<dbReference type="InterPro" id="IPR002941">
    <property type="entry name" value="DNA_methylase_N4/N6"/>
</dbReference>
<dbReference type="InterPro" id="IPR058127">
    <property type="entry name" value="DedA"/>
</dbReference>
<dbReference type="InterPro" id="IPR029149">
    <property type="entry name" value="Creatin/AminoP/Spt16_N"/>
</dbReference>
<evidence type="ECO:0000256" key="1">
    <source>
        <dbReference type="ARBA" id="ARBA00010203"/>
    </source>
</evidence>
<organism evidence="17 18">
    <name type="scientific">Potamilus streckersoni</name>
    <dbReference type="NCBI Taxonomy" id="2493646"/>
    <lineage>
        <taxon>Eukaryota</taxon>
        <taxon>Metazoa</taxon>
        <taxon>Spiralia</taxon>
        <taxon>Lophotrochozoa</taxon>
        <taxon>Mollusca</taxon>
        <taxon>Bivalvia</taxon>
        <taxon>Autobranchia</taxon>
        <taxon>Heteroconchia</taxon>
        <taxon>Palaeoheterodonta</taxon>
        <taxon>Unionida</taxon>
        <taxon>Unionoidea</taxon>
        <taxon>Unionidae</taxon>
        <taxon>Ambleminae</taxon>
        <taxon>Lampsilini</taxon>
        <taxon>Potamilus</taxon>
    </lineage>
</organism>
<dbReference type="Gene3D" id="3.40.350.10">
    <property type="entry name" value="Creatinase/prolidase N-terminal domain"/>
    <property type="match status" value="1"/>
</dbReference>
<dbReference type="Proteomes" id="UP001195483">
    <property type="component" value="Unassembled WGS sequence"/>
</dbReference>
<keyword evidence="8" id="KW-0378">Hydrolase</keyword>
<keyword evidence="3" id="KW-0489">Methyltransferase</keyword>
<comment type="similarity">
    <text evidence="1">Belongs to the N(4)/N(6)-methyltransferase family. N(4) subfamily.</text>
</comment>
<dbReference type="PANTHER" id="PTHR46112">
    <property type="entry name" value="AMINOPEPTIDASE"/>
    <property type="match status" value="1"/>
</dbReference>
<protein>
    <recommendedName>
        <fullName evidence="2">site-specific DNA-methyltransferase (cytosine-N(4)-specific)</fullName>
        <ecNumber evidence="2">2.1.1.113</ecNumber>
    </recommendedName>
</protein>
<dbReference type="EMBL" id="JAEAOA010000186">
    <property type="protein sequence ID" value="KAK3604158.1"/>
    <property type="molecule type" value="Genomic_DNA"/>
</dbReference>
<keyword evidence="12" id="KW-0812">Transmembrane</keyword>
<comment type="caution">
    <text evidence="17">The sequence shown here is derived from an EMBL/GenBank/DDBJ whole genome shotgun (WGS) entry which is preliminary data.</text>
</comment>
<keyword evidence="12" id="KW-1133">Transmembrane helix</keyword>
<dbReference type="GO" id="GO:0003677">
    <property type="term" value="F:DNA binding"/>
    <property type="evidence" value="ECO:0007669"/>
    <property type="project" value="UniProtKB-KW"/>
</dbReference>
<sequence length="839" mass="94137">MNSADIKTEVILGDCKDKLKLLPADSVDLIITSPPYADQRRSTYGGIHPDDYAGWFLPISAELLRVLKPNGTFILNIKEKAVNGERSTYVIELILEMRRQGWLWTEEFIWHKKNSYPGKWPNRFRDAWERLLQFNRQRHFNMYQEEVMVPMGDWVRDRLKNLSGNDKIRNNSKVGSSFGKNISNWLNRDKAYPTNVLHLATECGNKNHSAAFPEELPAWFIRLFTKKYDTVLDPFMGSGTTLSVSAKLQRHSIGIDIIPEYYEMVKSRLHQSEHLLDFALHIERYLPAWFAEYGNGILIVLFIIIFLETGVVIAPFLPGDSLLFLTGALTAASGMNVWLVMGVLFIAATAGDALNYTIGKFFGKTVLEGKLRRFISQKALDKTHEYFEKHGGRTIIIARFVPLVRTAAPFVAGIGKMSYRKFAFYNVLGGFLWIALLVPAGYFFGNIPLVKNNLSLVVLLIIVISVLPVVYEATMNSEAFVKEIISQTQSDAVVLIPGANLLKMTGLNIMPSERPTLFFLCADSSHFAICPQMEAEYIGNTSVVPFRLFMWTDNAGYESAFAEAAKTHARHVKKLTVEGMLMRAEELRCLSAFFPDSKVITTSPGLRRIRIIKSAAEIQTMRRVMKITEETLADALTQLTAAMTEGMLADIIRKGLYQRGCSSIAFGPLVQAGKNSANPHYSDGNAPITPDNVLLIDMGGVLNGFYSDITRTFYTGRPERRFSEIYDIVRRANEAGIRAAKPGVRACDVDKAVRTVIEDAGYGQYFFHRTGHGLGMEIHEYPDIRHDDETILEEGMVFTIEPGIYLPGAFGVRIEDVISVTPGGNEMISSFEKSPALPF</sequence>
<proteinExistence type="inferred from homology"/>
<dbReference type="InterPro" id="IPR001091">
    <property type="entry name" value="RM_Methyltransferase"/>
</dbReference>
<evidence type="ECO:0000256" key="9">
    <source>
        <dbReference type="ARBA" id="ARBA00023125"/>
    </source>
</evidence>
<dbReference type="GO" id="GO:0046872">
    <property type="term" value="F:metal ion binding"/>
    <property type="evidence" value="ECO:0007669"/>
    <property type="project" value="UniProtKB-KW"/>
</dbReference>
<evidence type="ECO:0000256" key="6">
    <source>
        <dbReference type="ARBA" id="ARBA00022723"/>
    </source>
</evidence>
<evidence type="ECO:0000259" key="16">
    <source>
        <dbReference type="Pfam" id="PF09335"/>
    </source>
</evidence>
<dbReference type="InterPro" id="IPR001131">
    <property type="entry name" value="Peptidase_M24B_aminopep-P_CS"/>
</dbReference>
<feature type="transmembrane region" description="Helical" evidence="12">
    <location>
        <begin position="422"/>
        <end position="444"/>
    </location>
</feature>
<feature type="transmembrane region" description="Helical" evidence="12">
    <location>
        <begin position="456"/>
        <end position="474"/>
    </location>
</feature>
<reference evidence="17" key="1">
    <citation type="journal article" date="2021" name="Genome Biol. Evol.">
        <title>A High-Quality Reference Genome for a Parasitic Bivalve with Doubly Uniparental Inheritance (Bivalvia: Unionida).</title>
        <authorList>
            <person name="Smith C.H."/>
        </authorList>
    </citation>
    <scope>NUCLEOTIDE SEQUENCE</scope>
    <source>
        <strain evidence="17">CHS0354</strain>
    </source>
</reference>
<dbReference type="GO" id="GO:0008170">
    <property type="term" value="F:N-methyltransferase activity"/>
    <property type="evidence" value="ECO:0007669"/>
    <property type="project" value="InterPro"/>
</dbReference>
<evidence type="ECO:0000256" key="8">
    <source>
        <dbReference type="ARBA" id="ARBA00022801"/>
    </source>
</evidence>
<evidence type="ECO:0000256" key="3">
    <source>
        <dbReference type="ARBA" id="ARBA00022603"/>
    </source>
</evidence>
<accession>A0AAE0T625</accession>
<dbReference type="EC" id="2.1.1.113" evidence="2"/>
<feature type="domain" description="DNA methylase N-4/N-6" evidence="15">
    <location>
        <begin position="27"/>
        <end position="266"/>
    </location>
</feature>
<dbReference type="AlphaFoldDB" id="A0AAE0T625"/>
<dbReference type="PROSITE" id="PS00093">
    <property type="entry name" value="N4_MTASE"/>
    <property type="match status" value="1"/>
</dbReference>
<keyword evidence="12" id="KW-0472">Membrane</keyword>
<dbReference type="GO" id="GO:0032259">
    <property type="term" value="P:methylation"/>
    <property type="evidence" value="ECO:0007669"/>
    <property type="project" value="UniProtKB-KW"/>
</dbReference>
<feature type="transmembrane region" description="Helical" evidence="12">
    <location>
        <begin position="337"/>
        <end position="358"/>
    </location>
</feature>
<dbReference type="InterPro" id="IPR050659">
    <property type="entry name" value="Peptidase_M24B"/>
</dbReference>